<sequence length="168" mass="19626">MCKQSLSINYEFQISYVGDQDLPTIPIQVFNNSTLRHEFQQQAHGNHILLGDSGYRNRNYLLTHAENLFNEAHIRTRNCVERLYGIWKRRFPVLAHGMRLQLRFFQCVIVATAVLHNIACDEKEEVPPVDADVMIDIVEDVPVQVNFYNVARDNTTRHHLITNYFNNL</sequence>
<dbReference type="Proteomes" id="UP001056778">
    <property type="component" value="Chromosome 2"/>
</dbReference>
<organism evidence="1 2">
    <name type="scientific">Holotrichia oblita</name>
    <name type="common">Chafer beetle</name>
    <dbReference type="NCBI Taxonomy" id="644536"/>
    <lineage>
        <taxon>Eukaryota</taxon>
        <taxon>Metazoa</taxon>
        <taxon>Ecdysozoa</taxon>
        <taxon>Arthropoda</taxon>
        <taxon>Hexapoda</taxon>
        <taxon>Insecta</taxon>
        <taxon>Pterygota</taxon>
        <taxon>Neoptera</taxon>
        <taxon>Endopterygota</taxon>
        <taxon>Coleoptera</taxon>
        <taxon>Polyphaga</taxon>
        <taxon>Scarabaeiformia</taxon>
        <taxon>Scarabaeidae</taxon>
        <taxon>Melolonthinae</taxon>
        <taxon>Holotrichia</taxon>
    </lineage>
</organism>
<evidence type="ECO:0000313" key="2">
    <source>
        <dbReference type="Proteomes" id="UP001056778"/>
    </source>
</evidence>
<comment type="caution">
    <text evidence="1">The sequence shown here is derived from an EMBL/GenBank/DDBJ whole genome shotgun (WGS) entry which is preliminary data.</text>
</comment>
<name>A0ACB9TN08_HOLOL</name>
<accession>A0ACB9TN08</accession>
<dbReference type="EMBL" id="CM043016">
    <property type="protein sequence ID" value="KAI4468055.1"/>
    <property type="molecule type" value="Genomic_DNA"/>
</dbReference>
<protein>
    <submittedName>
        <fullName evidence="1">Dde superfamily endonuclease</fullName>
    </submittedName>
</protein>
<reference evidence="1" key="1">
    <citation type="submission" date="2022-04" db="EMBL/GenBank/DDBJ databases">
        <title>Chromosome-scale genome assembly of Holotrichia oblita Faldermann.</title>
        <authorList>
            <person name="Rongchong L."/>
        </authorList>
    </citation>
    <scope>NUCLEOTIDE SEQUENCE</scope>
    <source>
        <strain evidence="1">81SQS9</strain>
    </source>
</reference>
<evidence type="ECO:0000313" key="1">
    <source>
        <dbReference type="EMBL" id="KAI4468055.1"/>
    </source>
</evidence>
<keyword evidence="1" id="KW-0540">Nuclease</keyword>
<keyword evidence="2" id="KW-1185">Reference proteome</keyword>
<proteinExistence type="predicted"/>
<gene>
    <name evidence="1" type="ORF">MML48_2g00001550</name>
</gene>
<keyword evidence="1" id="KW-0378">Hydrolase</keyword>
<keyword evidence="1" id="KW-0255">Endonuclease</keyword>